<dbReference type="AlphaFoldDB" id="A0A1Y1XQN4"/>
<sequence length="245" mass="30016">MSKSFEENTKDFYKELNGKCDPKRLLFIAEQGIFLKEPLFNYDKIKDHEFVVDISIINNQFFLINNDKQYNRLKYFKDYQLVSNVHTSEYYENGIFSLIIINKFFIDKLLSEKDEDFIRKIREANEIEFYLLYLYNYSHIYTKTFILFFPNNYDEYIIPDIKFEIFKYFYSNTHKYLLDDFVKMNENNMINIIKKIIEKYGKDINILNYCLDIIKQYNLEIKSIYGYRVPMNHSFEVLKYYSDKI</sequence>
<evidence type="ECO:0000313" key="2">
    <source>
        <dbReference type="Proteomes" id="UP000193920"/>
    </source>
</evidence>
<comment type="caution">
    <text evidence="1">The sequence shown here is derived from an EMBL/GenBank/DDBJ whole genome shotgun (WGS) entry which is preliminary data.</text>
</comment>
<feature type="non-terminal residue" evidence="1">
    <location>
        <position position="245"/>
    </location>
</feature>
<dbReference type="OrthoDB" id="2177944at2759"/>
<name>A0A1Y1XQN4_9FUNG</name>
<protein>
    <submittedName>
        <fullName evidence="1">Uncharacterized protein</fullName>
    </submittedName>
</protein>
<dbReference type="EMBL" id="MCOG01001189">
    <property type="protein sequence ID" value="ORX88060.1"/>
    <property type="molecule type" value="Genomic_DNA"/>
</dbReference>
<evidence type="ECO:0000313" key="1">
    <source>
        <dbReference type="EMBL" id="ORX88060.1"/>
    </source>
</evidence>
<gene>
    <name evidence="1" type="ORF">LY90DRAFT_621612</name>
</gene>
<reference evidence="1 2" key="1">
    <citation type="submission" date="2016-08" db="EMBL/GenBank/DDBJ databases">
        <title>A Parts List for Fungal Cellulosomes Revealed by Comparative Genomics.</title>
        <authorList>
            <consortium name="DOE Joint Genome Institute"/>
            <person name="Haitjema C.H."/>
            <person name="Gilmore S.P."/>
            <person name="Henske J.K."/>
            <person name="Solomon K.V."/>
            <person name="De Groot R."/>
            <person name="Kuo A."/>
            <person name="Mondo S.J."/>
            <person name="Salamov A.A."/>
            <person name="Labutti K."/>
            <person name="Zhao Z."/>
            <person name="Chiniquy J."/>
            <person name="Barry K."/>
            <person name="Brewer H.M."/>
            <person name="Purvine S.O."/>
            <person name="Wright A.T."/>
            <person name="Boxma B."/>
            <person name="Van Alen T."/>
            <person name="Hackstein J.H."/>
            <person name="Baker S.E."/>
            <person name="Grigoriev I.V."/>
            <person name="O'Malley M.A."/>
        </authorList>
    </citation>
    <scope>NUCLEOTIDE SEQUENCE [LARGE SCALE GENOMIC DNA]</scope>
    <source>
        <strain evidence="1 2">G1</strain>
    </source>
</reference>
<keyword evidence="2" id="KW-1185">Reference proteome</keyword>
<organism evidence="1 2">
    <name type="scientific">Neocallimastix californiae</name>
    <dbReference type="NCBI Taxonomy" id="1754190"/>
    <lineage>
        <taxon>Eukaryota</taxon>
        <taxon>Fungi</taxon>
        <taxon>Fungi incertae sedis</taxon>
        <taxon>Chytridiomycota</taxon>
        <taxon>Chytridiomycota incertae sedis</taxon>
        <taxon>Neocallimastigomycetes</taxon>
        <taxon>Neocallimastigales</taxon>
        <taxon>Neocallimastigaceae</taxon>
        <taxon>Neocallimastix</taxon>
    </lineage>
</organism>
<accession>A0A1Y1XQN4</accession>
<proteinExistence type="predicted"/>
<dbReference type="Proteomes" id="UP000193920">
    <property type="component" value="Unassembled WGS sequence"/>
</dbReference>